<feature type="compositionally biased region" description="Basic residues" evidence="1">
    <location>
        <begin position="140"/>
        <end position="151"/>
    </location>
</feature>
<evidence type="ECO:0000313" key="3">
    <source>
        <dbReference type="EMBL" id="EAT86730.2"/>
    </source>
</evidence>
<sequence>MADAGPRIPAWKRLGLALKNETQAGVTAPEPIASQIDAQHQPLYDSRTGSQDDGASPIVAAVNGKPLNLGKRKHQHDAAEEDRLAAKRGKISATETNSNETIAIDSSAPPAIEVAEVQTTIADAGPPETSRPKSGDSNYRKKKEKPKKGKKRNQEENSVKPAPAPAKANHDNQFLSPDSIAPQKTQQTLIASTEVDEQALAPAQPTHRHRDASKSSVKDTSGSPSAIDRRKSVTFTPDTKTSDGSSGQDLFKNWVSEQNGVYLNFDYVDPGSPEPPAIPEAPQELPATKEKQHEETQSKVPAAEASKPDSHTVTTPAAKPAASASATAPAVPTKGKKKDPSVYTSYLDQYYKDRQNWKFNKARQNDVVDNALNIFRIPEKHSDALLEYVQGLKGAGVIERLKGKCKSTLKELDEEEVKGKAKDMSADDPARKAAYEEALKTRISKEEKRRKVEGDIVDLVGHPHGDGYLRRMRRDRAEALLVALGRTAPILPAAPANGINPMLKNIAPVRDSKKRKRRGDISSDESSSDSSSSEESSDSDSDNDSDDSGSKESSSSDSDSDADDKAASSGSDDSSSDDDMETCLYVQYPIQDSAFGFPASTRLMSVFSTSASHITLSSYISGIGVCSSLAMPLSSLPTELIECIARYLDLSSFCSLRLTTSLLKQQTLHMFRDRFFRRQSVSWTKYDLDRLVEMSNHADFGSSLQHLSVDATPRHSMSLWQLRKRISEADAIISESDGLFFKSELQEKYVEEEKDAKELATFFNETRYDHKCLRAVFGRVQELESIVFEYRGMERKYGKFGRRYCESSQHEMSRPFVSTMTAVAASGVHVKMIAVHPVHYHGAVSIGRLECLAPSLKSFDAAFENLETLELNLRDWRYPDEGFELENDRAPFVVRFLAKARNVKFLTIGCYSSLQDDLIGGMARHCTFDKLESCKLSHFSLHNASDLAELLAPSFANLGTLSLSHMRLMDEAASWADLIRNLASSGDTFQALQRVHLEKLFTKSGSRLSLNGGMGQERLSLVSKDDGLTWRDDAFRATELFNEGTWGPAYQLGAVAYPFIDMRT</sequence>
<feature type="compositionally biased region" description="Basic and acidic residues" evidence="1">
    <location>
        <begin position="287"/>
        <end position="297"/>
    </location>
</feature>
<feature type="domain" description="F-box" evidence="2">
    <location>
        <begin position="630"/>
        <end position="679"/>
    </location>
</feature>
<feature type="region of interest" description="Disordered" evidence="1">
    <location>
        <begin position="491"/>
        <end position="578"/>
    </location>
</feature>
<dbReference type="Proteomes" id="UP000001055">
    <property type="component" value="Unassembled WGS sequence"/>
</dbReference>
<feature type="compositionally biased region" description="Basic and acidic residues" evidence="1">
    <location>
        <begin position="76"/>
        <end position="85"/>
    </location>
</feature>
<dbReference type="AlphaFoldDB" id="Q0URE8"/>
<evidence type="ECO:0000259" key="2">
    <source>
        <dbReference type="PROSITE" id="PS50181"/>
    </source>
</evidence>
<accession>Q0URE8</accession>
<dbReference type="VEuPathDB" id="FungiDB:JI435_056660"/>
<feature type="compositionally biased region" description="Low complexity" evidence="1">
    <location>
        <begin position="312"/>
        <end position="333"/>
    </location>
</feature>
<dbReference type="EMBL" id="CH445332">
    <property type="protein sequence ID" value="EAT86730.2"/>
    <property type="molecule type" value="Genomic_DNA"/>
</dbReference>
<dbReference type="KEGG" id="pno:SNOG_05666"/>
<dbReference type="InParanoid" id="Q0URE8"/>
<evidence type="ECO:0000313" key="4">
    <source>
        <dbReference type="Proteomes" id="UP000001055"/>
    </source>
</evidence>
<dbReference type="VEuPathDB" id="FungiDB:JI435_304020"/>
<evidence type="ECO:0000256" key="1">
    <source>
        <dbReference type="SAM" id="MobiDB-lite"/>
    </source>
</evidence>
<feature type="region of interest" description="Disordered" evidence="1">
    <location>
        <begin position="64"/>
        <end position="252"/>
    </location>
</feature>
<organism evidence="3 4">
    <name type="scientific">Phaeosphaeria nodorum (strain SN15 / ATCC MYA-4574 / FGSC 10173)</name>
    <name type="common">Glume blotch fungus</name>
    <name type="synonym">Parastagonospora nodorum</name>
    <dbReference type="NCBI Taxonomy" id="321614"/>
    <lineage>
        <taxon>Eukaryota</taxon>
        <taxon>Fungi</taxon>
        <taxon>Dikarya</taxon>
        <taxon>Ascomycota</taxon>
        <taxon>Pezizomycotina</taxon>
        <taxon>Dothideomycetes</taxon>
        <taxon>Pleosporomycetidae</taxon>
        <taxon>Pleosporales</taxon>
        <taxon>Pleosporineae</taxon>
        <taxon>Phaeosphaeriaceae</taxon>
        <taxon>Parastagonospora</taxon>
    </lineage>
</organism>
<feature type="region of interest" description="Disordered" evidence="1">
    <location>
        <begin position="265"/>
        <end position="341"/>
    </location>
</feature>
<name>Q0URE8_PHANO</name>
<dbReference type="PANTHER" id="PTHR22306:SF2">
    <property type="entry name" value="CHROMOSOME 7 OPEN READING FRAME 50"/>
    <property type="match status" value="1"/>
</dbReference>
<gene>
    <name evidence="3" type="ORF">SNOG_05666</name>
</gene>
<proteinExistence type="predicted"/>
<dbReference type="PANTHER" id="PTHR22306">
    <property type="entry name" value="CHROMOSOME 7 OPEN READING FRAME 50"/>
    <property type="match status" value="1"/>
</dbReference>
<dbReference type="RefSeq" id="XP_001796063.1">
    <property type="nucleotide sequence ID" value="XM_001796011.1"/>
</dbReference>
<feature type="compositionally biased region" description="Polar residues" evidence="1">
    <location>
        <begin position="233"/>
        <end position="248"/>
    </location>
</feature>
<feature type="compositionally biased region" description="Polar residues" evidence="1">
    <location>
        <begin position="171"/>
        <end position="191"/>
    </location>
</feature>
<dbReference type="PROSITE" id="PS50181">
    <property type="entry name" value="FBOX"/>
    <property type="match status" value="1"/>
</dbReference>
<dbReference type="Pfam" id="PF10180">
    <property type="entry name" value="WKF"/>
    <property type="match status" value="1"/>
</dbReference>
<dbReference type="InterPro" id="IPR019327">
    <property type="entry name" value="WKF"/>
</dbReference>
<reference evidence="4" key="1">
    <citation type="journal article" date="2007" name="Plant Cell">
        <title>Dothideomycete-plant interactions illuminated by genome sequencing and EST analysis of the wheat pathogen Stagonospora nodorum.</title>
        <authorList>
            <person name="Hane J.K."/>
            <person name="Lowe R.G."/>
            <person name="Solomon P.S."/>
            <person name="Tan K.C."/>
            <person name="Schoch C.L."/>
            <person name="Spatafora J.W."/>
            <person name="Crous P.W."/>
            <person name="Kodira C."/>
            <person name="Birren B.W."/>
            <person name="Galagan J.E."/>
            <person name="Torriani S.F."/>
            <person name="McDonald B.A."/>
            <person name="Oliver R.P."/>
        </authorList>
    </citation>
    <scope>NUCLEOTIDE SEQUENCE [LARGE SCALE GENOMIC DNA]</scope>
    <source>
        <strain evidence="4">SN15 / ATCC MYA-4574 / FGSC 10173</strain>
    </source>
</reference>
<feature type="compositionally biased region" description="Acidic residues" evidence="1">
    <location>
        <begin position="535"/>
        <end position="547"/>
    </location>
</feature>
<protein>
    <recommendedName>
        <fullName evidence="2">F-box domain-containing protein</fullName>
    </recommendedName>
</protein>
<dbReference type="InterPro" id="IPR001810">
    <property type="entry name" value="F-box_dom"/>
</dbReference>
<dbReference type="GeneID" id="5972940"/>